<keyword evidence="1" id="KW-0812">Transmembrane</keyword>
<accession>A0A811VE39</accession>
<keyword evidence="3" id="KW-1185">Reference proteome</keyword>
<organism evidence="2 3">
    <name type="scientific">Ceratitis capitata</name>
    <name type="common">Mediterranean fruit fly</name>
    <name type="synonym">Tephritis capitata</name>
    <dbReference type="NCBI Taxonomy" id="7213"/>
    <lineage>
        <taxon>Eukaryota</taxon>
        <taxon>Metazoa</taxon>
        <taxon>Ecdysozoa</taxon>
        <taxon>Arthropoda</taxon>
        <taxon>Hexapoda</taxon>
        <taxon>Insecta</taxon>
        <taxon>Pterygota</taxon>
        <taxon>Neoptera</taxon>
        <taxon>Endopterygota</taxon>
        <taxon>Diptera</taxon>
        <taxon>Brachycera</taxon>
        <taxon>Muscomorpha</taxon>
        <taxon>Tephritoidea</taxon>
        <taxon>Tephritidae</taxon>
        <taxon>Ceratitis</taxon>
        <taxon>Ceratitis</taxon>
    </lineage>
</organism>
<keyword evidence="1" id="KW-0472">Membrane</keyword>
<dbReference type="EMBL" id="CAJHJT010000056">
    <property type="protein sequence ID" value="CAD7013291.1"/>
    <property type="molecule type" value="Genomic_DNA"/>
</dbReference>
<keyword evidence="1" id="KW-1133">Transmembrane helix</keyword>
<reference evidence="2" key="1">
    <citation type="submission" date="2020-11" db="EMBL/GenBank/DDBJ databases">
        <authorList>
            <person name="Whitehead M."/>
        </authorList>
    </citation>
    <scope>NUCLEOTIDE SEQUENCE</scope>
    <source>
        <strain evidence="2">EGII</strain>
    </source>
</reference>
<name>A0A811VE39_CERCA</name>
<evidence type="ECO:0000256" key="1">
    <source>
        <dbReference type="SAM" id="Phobius"/>
    </source>
</evidence>
<comment type="caution">
    <text evidence="2">The sequence shown here is derived from an EMBL/GenBank/DDBJ whole genome shotgun (WGS) entry which is preliminary data.</text>
</comment>
<feature type="transmembrane region" description="Helical" evidence="1">
    <location>
        <begin position="39"/>
        <end position="64"/>
    </location>
</feature>
<proteinExistence type="predicted"/>
<sequence>MSRCTDIRVCVCVCVCVYLYAQISFNLKSFGGITTKPAILLITYMCVCLCALLCPSSACLYFNVTVVLPCSCAAATPYNVIKAAKIMITSLKVKAKLSKA</sequence>
<feature type="transmembrane region" description="Helical" evidence="1">
    <location>
        <begin position="6"/>
        <end position="27"/>
    </location>
</feature>
<evidence type="ECO:0000313" key="3">
    <source>
        <dbReference type="Proteomes" id="UP000606786"/>
    </source>
</evidence>
<gene>
    <name evidence="2" type="ORF">CCAP1982_LOCUS21362</name>
</gene>
<protein>
    <submittedName>
        <fullName evidence="2">(Mediterranean fruit fly) hypothetical protein</fullName>
    </submittedName>
</protein>
<evidence type="ECO:0000313" key="2">
    <source>
        <dbReference type="EMBL" id="CAD7013291.1"/>
    </source>
</evidence>
<dbReference type="Proteomes" id="UP000606786">
    <property type="component" value="Unassembled WGS sequence"/>
</dbReference>
<dbReference type="AlphaFoldDB" id="A0A811VE39"/>